<dbReference type="Pfam" id="PF04825">
    <property type="entry name" value="Rad21_Rec8_N"/>
    <property type="match status" value="1"/>
</dbReference>
<dbReference type="PANTHER" id="PTHR12585">
    <property type="entry name" value="SCC1 / RAD21 FAMILY MEMBER"/>
    <property type="match status" value="1"/>
</dbReference>
<evidence type="ECO:0000256" key="3">
    <source>
        <dbReference type="SAM" id="MobiDB-lite"/>
    </source>
</evidence>
<feature type="region of interest" description="Disordered" evidence="3">
    <location>
        <begin position="324"/>
        <end position="346"/>
    </location>
</feature>
<organism evidence="5 6">
    <name type="scientific">Datura stramonium</name>
    <name type="common">Jimsonweed</name>
    <name type="synonym">Common thornapple</name>
    <dbReference type="NCBI Taxonomy" id="4076"/>
    <lineage>
        <taxon>Eukaryota</taxon>
        <taxon>Viridiplantae</taxon>
        <taxon>Streptophyta</taxon>
        <taxon>Embryophyta</taxon>
        <taxon>Tracheophyta</taxon>
        <taxon>Spermatophyta</taxon>
        <taxon>Magnoliopsida</taxon>
        <taxon>eudicotyledons</taxon>
        <taxon>Gunneridae</taxon>
        <taxon>Pentapetalae</taxon>
        <taxon>asterids</taxon>
        <taxon>lamiids</taxon>
        <taxon>Solanales</taxon>
        <taxon>Solanaceae</taxon>
        <taxon>Solanoideae</taxon>
        <taxon>Datureae</taxon>
        <taxon>Datura</taxon>
    </lineage>
</organism>
<dbReference type="EMBL" id="JACEIK010007919">
    <property type="protein sequence ID" value="MCE3050806.1"/>
    <property type="molecule type" value="Genomic_DNA"/>
</dbReference>
<evidence type="ECO:0000256" key="2">
    <source>
        <dbReference type="ARBA" id="ARBA00023242"/>
    </source>
</evidence>
<comment type="caution">
    <text evidence="5">The sequence shown here is derived from an EMBL/GenBank/DDBJ whole genome shotgun (WGS) entry which is preliminary data.</text>
</comment>
<dbReference type="PANTHER" id="PTHR12585:SF73">
    <property type="entry name" value="SISTER CHROMATID COHESION 1 PROTEIN 2"/>
    <property type="match status" value="1"/>
</dbReference>
<gene>
    <name evidence="5" type="ORF">HAX54_048203</name>
</gene>
<name>A0ABS8WL33_DATST</name>
<protein>
    <recommendedName>
        <fullName evidence="4">Rad21/Rec8-like protein N-terminal domain-containing protein</fullName>
    </recommendedName>
</protein>
<comment type="subcellular location">
    <subcellularLocation>
        <location evidence="1">Nucleus</location>
    </subcellularLocation>
</comment>
<feature type="compositionally biased region" description="Basic and acidic residues" evidence="3">
    <location>
        <begin position="324"/>
        <end position="345"/>
    </location>
</feature>
<dbReference type="Proteomes" id="UP000823775">
    <property type="component" value="Unassembled WGS sequence"/>
</dbReference>
<evidence type="ECO:0000313" key="6">
    <source>
        <dbReference type="Proteomes" id="UP000823775"/>
    </source>
</evidence>
<proteinExistence type="predicted"/>
<dbReference type="InterPro" id="IPR039781">
    <property type="entry name" value="Rad21/Rec8-like"/>
</dbReference>
<evidence type="ECO:0000313" key="5">
    <source>
        <dbReference type="EMBL" id="MCE3050806.1"/>
    </source>
</evidence>
<evidence type="ECO:0000256" key="1">
    <source>
        <dbReference type="ARBA" id="ARBA00004123"/>
    </source>
</evidence>
<feature type="domain" description="Rad21/Rec8-like protein N-terminal" evidence="4">
    <location>
        <begin position="1"/>
        <end position="89"/>
    </location>
</feature>
<sequence length="384" mass="43337">MFYSQLLLSKKGPLGTIWIAAHCHKRLKKEQVQQTNITSSVDKILLDEAPVITYRILGHLLLGVVRIYSKKVEYLFHDCNHVLVKLGDFSTRKRPTSKLSAVRIEGMRGPARLITRPKKFELDTFDLEVLEDQDANSGHVASREEIMLSDARENEQTVFGLSSKNEEDVSHSESLTTNHTPVRDIRSPHLMDKDFDIRPSLGSDHLAALWNLNETRFSLEERFEPMTFGDIEMQMTSDKTADHQTDDKQMKESNAGNLEHLYDSRPSLEEHAEPMIIADAETEINIDLQSEKIHQPIELLKHPDVGVNVDDEGPAVEKQCGFEQKKNVEANSSRKGEDRTKDDRSVSLCIDVNPESKFSGDSGASLSGLPCAYYMPSLSFNLNS</sequence>
<accession>A0ABS8WL33</accession>
<evidence type="ECO:0000259" key="4">
    <source>
        <dbReference type="Pfam" id="PF04825"/>
    </source>
</evidence>
<feature type="region of interest" description="Disordered" evidence="3">
    <location>
        <begin position="163"/>
        <end position="185"/>
    </location>
</feature>
<keyword evidence="6" id="KW-1185">Reference proteome</keyword>
<reference evidence="5 6" key="1">
    <citation type="journal article" date="2021" name="BMC Genomics">
        <title>Datura genome reveals duplications of psychoactive alkaloid biosynthetic genes and high mutation rate following tissue culture.</title>
        <authorList>
            <person name="Rajewski A."/>
            <person name="Carter-House D."/>
            <person name="Stajich J."/>
            <person name="Litt A."/>
        </authorList>
    </citation>
    <scope>NUCLEOTIDE SEQUENCE [LARGE SCALE GENOMIC DNA]</scope>
    <source>
        <strain evidence="5">AR-01</strain>
    </source>
</reference>
<dbReference type="InterPro" id="IPR006910">
    <property type="entry name" value="Rad21_Rec8_N"/>
</dbReference>
<keyword evidence="2" id="KW-0539">Nucleus</keyword>